<name>A0ABS9MN52_9BURK</name>
<dbReference type="RefSeq" id="WP_237977702.1">
    <property type="nucleotide sequence ID" value="NZ_JAKNCT010000001.1"/>
</dbReference>
<evidence type="ECO:0000256" key="2">
    <source>
        <dbReference type="ARBA" id="ARBA00023125"/>
    </source>
</evidence>
<sequence length="303" mass="33327">MTESAVSPKIRAMQQILGRMDFGSEAVATKASPVPGLSVYRAENSNTLGSSLGYVSFSVVVQGEKMTTVGDRVYRYREGECLVCGAAVPSTFHAVGASAGRPFYAASLALDPQMLADFGRSEDLQPPPLSVGSGVFVFQSGERLLDATLRLLELIERPGDIRALAPIYSREIHYLLTRSECGPQLRSLLTAGTRSHAVYTALSWLRGSFTREHKVEEIAERVHMSPSAFRRQFKSVTGLSPLQYVKRLRLYEAQRLLMAGRANVSSAAYEVGYESPTQFVREYKRLFGQPPLRDVKKRIAAGA</sequence>
<dbReference type="Pfam" id="PF06719">
    <property type="entry name" value="AraC_N"/>
    <property type="match status" value="1"/>
</dbReference>
<dbReference type="InterPro" id="IPR018062">
    <property type="entry name" value="HTH_AraC-typ_CS"/>
</dbReference>
<keyword evidence="6" id="KW-1185">Reference proteome</keyword>
<dbReference type="Pfam" id="PF12833">
    <property type="entry name" value="HTH_18"/>
    <property type="match status" value="1"/>
</dbReference>
<dbReference type="PANTHER" id="PTHR43436">
    <property type="entry name" value="ARAC-FAMILY TRANSCRIPTIONAL REGULATOR"/>
    <property type="match status" value="1"/>
</dbReference>
<dbReference type="PROSITE" id="PS01124">
    <property type="entry name" value="HTH_ARAC_FAMILY_2"/>
    <property type="match status" value="1"/>
</dbReference>
<keyword evidence="2" id="KW-0238">DNA-binding</keyword>
<keyword evidence="3" id="KW-0804">Transcription</keyword>
<dbReference type="Proteomes" id="UP001297600">
    <property type="component" value="Unassembled WGS sequence"/>
</dbReference>
<organism evidence="5 6">
    <name type="scientific">Mesosutterella porci</name>
    <dbReference type="NCBI Taxonomy" id="2915351"/>
    <lineage>
        <taxon>Bacteria</taxon>
        <taxon>Pseudomonadati</taxon>
        <taxon>Pseudomonadota</taxon>
        <taxon>Betaproteobacteria</taxon>
        <taxon>Burkholderiales</taxon>
        <taxon>Sutterellaceae</taxon>
        <taxon>Mesosutterella</taxon>
    </lineage>
</organism>
<dbReference type="SMART" id="SM00342">
    <property type="entry name" value="HTH_ARAC"/>
    <property type="match status" value="1"/>
</dbReference>
<feature type="domain" description="HTH araC/xylS-type" evidence="4">
    <location>
        <begin position="199"/>
        <end position="297"/>
    </location>
</feature>
<proteinExistence type="predicted"/>
<evidence type="ECO:0000256" key="3">
    <source>
        <dbReference type="ARBA" id="ARBA00023163"/>
    </source>
</evidence>
<evidence type="ECO:0000313" key="5">
    <source>
        <dbReference type="EMBL" id="MCG5030046.1"/>
    </source>
</evidence>
<dbReference type="Gene3D" id="1.10.10.60">
    <property type="entry name" value="Homeodomain-like"/>
    <property type="match status" value="2"/>
</dbReference>
<dbReference type="InterPro" id="IPR009594">
    <property type="entry name" value="Tscrpt_reg_HTH_AraC_N"/>
</dbReference>
<dbReference type="SUPFAM" id="SSF46689">
    <property type="entry name" value="Homeodomain-like"/>
    <property type="match status" value="2"/>
</dbReference>
<comment type="caution">
    <text evidence="5">The sequence shown here is derived from an EMBL/GenBank/DDBJ whole genome shotgun (WGS) entry which is preliminary data.</text>
</comment>
<dbReference type="InterPro" id="IPR009057">
    <property type="entry name" value="Homeodomain-like_sf"/>
</dbReference>
<reference evidence="5 6" key="1">
    <citation type="submission" date="2022-02" db="EMBL/GenBank/DDBJ databases">
        <title>Mesosutterella porci, a novel member of the family Sutterellaceae from pig feces.</title>
        <authorList>
            <person name="Wylensek D."/>
            <person name="Clavel T."/>
        </authorList>
    </citation>
    <scope>NUCLEOTIDE SEQUENCE [LARGE SCALE GENOMIC DNA]</scope>
    <source>
        <strain evidence="6">oilRF-744-wt-GAM-9</strain>
    </source>
</reference>
<protein>
    <submittedName>
        <fullName evidence="5">AraC family transcriptional regulator</fullName>
    </submittedName>
</protein>
<dbReference type="PROSITE" id="PS00041">
    <property type="entry name" value="HTH_ARAC_FAMILY_1"/>
    <property type="match status" value="1"/>
</dbReference>
<evidence type="ECO:0000313" key="6">
    <source>
        <dbReference type="Proteomes" id="UP001297600"/>
    </source>
</evidence>
<accession>A0ABS9MN52</accession>
<keyword evidence="1" id="KW-0805">Transcription regulation</keyword>
<evidence type="ECO:0000259" key="4">
    <source>
        <dbReference type="PROSITE" id="PS01124"/>
    </source>
</evidence>
<dbReference type="InterPro" id="IPR018060">
    <property type="entry name" value="HTH_AraC"/>
</dbReference>
<dbReference type="PANTHER" id="PTHR43436:SF1">
    <property type="entry name" value="TRANSCRIPTIONAL REGULATORY PROTEIN"/>
    <property type="match status" value="1"/>
</dbReference>
<dbReference type="EMBL" id="JAKNCT010000001">
    <property type="protein sequence ID" value="MCG5030046.1"/>
    <property type="molecule type" value="Genomic_DNA"/>
</dbReference>
<evidence type="ECO:0000256" key="1">
    <source>
        <dbReference type="ARBA" id="ARBA00023015"/>
    </source>
</evidence>
<gene>
    <name evidence="5" type="ORF">MAF45_01070</name>
</gene>